<dbReference type="InterPro" id="IPR002401">
    <property type="entry name" value="Cyt_P450_E_grp-I"/>
</dbReference>
<dbReference type="PANTHER" id="PTHR24289">
    <property type="entry name" value="STEROID 17-ALPHA-HYDROXYLASE/17,20 LYASE"/>
    <property type="match status" value="1"/>
</dbReference>
<dbReference type="Gene3D" id="1.10.630.10">
    <property type="entry name" value="Cytochrome P450"/>
    <property type="match status" value="1"/>
</dbReference>
<keyword evidence="3 7" id="KW-0479">Metal-binding</keyword>
<dbReference type="EMBL" id="CAXLJM020000068">
    <property type="protein sequence ID" value="CAL8124640.1"/>
    <property type="molecule type" value="Genomic_DNA"/>
</dbReference>
<protein>
    <recommendedName>
        <fullName evidence="10">Cytochrome P450</fullName>
    </recommendedName>
</protein>
<dbReference type="InterPro" id="IPR017972">
    <property type="entry name" value="Cyt_P450_CS"/>
</dbReference>
<keyword evidence="6 7" id="KW-0503">Monooxygenase</keyword>
<evidence type="ECO:0000256" key="5">
    <source>
        <dbReference type="ARBA" id="ARBA00023004"/>
    </source>
</evidence>
<accession>A0ABP1REN8</accession>
<evidence type="ECO:0000313" key="8">
    <source>
        <dbReference type="EMBL" id="CAL8124640.1"/>
    </source>
</evidence>
<gene>
    <name evidence="8" type="ORF">ODALV1_LOCUS20702</name>
</gene>
<dbReference type="PROSITE" id="PS00086">
    <property type="entry name" value="CYTOCHROME_P450"/>
    <property type="match status" value="1"/>
</dbReference>
<evidence type="ECO:0000313" key="9">
    <source>
        <dbReference type="Proteomes" id="UP001642540"/>
    </source>
</evidence>
<evidence type="ECO:0000256" key="6">
    <source>
        <dbReference type="ARBA" id="ARBA00023033"/>
    </source>
</evidence>
<proteinExistence type="inferred from homology"/>
<keyword evidence="5 7" id="KW-0408">Iron</keyword>
<dbReference type="Pfam" id="PF00067">
    <property type="entry name" value="p450"/>
    <property type="match status" value="1"/>
</dbReference>
<dbReference type="PANTHER" id="PTHR24289:SF1">
    <property type="entry name" value="STEROID 17-ALPHA-HYDROXYLASE_17,20 LYASE"/>
    <property type="match status" value="1"/>
</dbReference>
<sequence length="103" mass="11905">MANIYGIHFDKNHWKDPETFRPERFLDANRKFKNDDWLRPFGFGKRICPGQQLASISLTHYLAVLMQNFTFHPVPNEPLPSLQPIVGVTNGPQPFRALIEARS</sequence>
<evidence type="ECO:0000256" key="2">
    <source>
        <dbReference type="ARBA" id="ARBA00022617"/>
    </source>
</evidence>
<comment type="caution">
    <text evidence="8">The sequence shown here is derived from an EMBL/GenBank/DDBJ whole genome shotgun (WGS) entry which is preliminary data.</text>
</comment>
<dbReference type="Proteomes" id="UP001642540">
    <property type="component" value="Unassembled WGS sequence"/>
</dbReference>
<name>A0ABP1REN8_9HEXA</name>
<evidence type="ECO:0000256" key="4">
    <source>
        <dbReference type="ARBA" id="ARBA00023002"/>
    </source>
</evidence>
<dbReference type="PRINTS" id="PR00463">
    <property type="entry name" value="EP450I"/>
</dbReference>
<reference evidence="8 9" key="1">
    <citation type="submission" date="2024-08" db="EMBL/GenBank/DDBJ databases">
        <authorList>
            <person name="Cucini C."/>
            <person name="Frati F."/>
        </authorList>
    </citation>
    <scope>NUCLEOTIDE SEQUENCE [LARGE SCALE GENOMIC DNA]</scope>
</reference>
<keyword evidence="2 7" id="KW-0349">Heme</keyword>
<evidence type="ECO:0000256" key="7">
    <source>
        <dbReference type="RuleBase" id="RU000461"/>
    </source>
</evidence>
<dbReference type="InterPro" id="IPR001128">
    <property type="entry name" value="Cyt_P450"/>
</dbReference>
<organism evidence="8 9">
    <name type="scientific">Orchesella dallaii</name>
    <dbReference type="NCBI Taxonomy" id="48710"/>
    <lineage>
        <taxon>Eukaryota</taxon>
        <taxon>Metazoa</taxon>
        <taxon>Ecdysozoa</taxon>
        <taxon>Arthropoda</taxon>
        <taxon>Hexapoda</taxon>
        <taxon>Collembola</taxon>
        <taxon>Entomobryomorpha</taxon>
        <taxon>Entomobryoidea</taxon>
        <taxon>Orchesellidae</taxon>
        <taxon>Orchesellinae</taxon>
        <taxon>Orchesella</taxon>
    </lineage>
</organism>
<keyword evidence="9" id="KW-1185">Reference proteome</keyword>
<dbReference type="SUPFAM" id="SSF48264">
    <property type="entry name" value="Cytochrome P450"/>
    <property type="match status" value="1"/>
</dbReference>
<evidence type="ECO:0000256" key="1">
    <source>
        <dbReference type="ARBA" id="ARBA00010617"/>
    </source>
</evidence>
<dbReference type="InterPro" id="IPR036396">
    <property type="entry name" value="Cyt_P450_sf"/>
</dbReference>
<evidence type="ECO:0008006" key="10">
    <source>
        <dbReference type="Google" id="ProtNLM"/>
    </source>
</evidence>
<keyword evidence="4 7" id="KW-0560">Oxidoreductase</keyword>
<evidence type="ECO:0000256" key="3">
    <source>
        <dbReference type="ARBA" id="ARBA00022723"/>
    </source>
</evidence>
<comment type="similarity">
    <text evidence="1 7">Belongs to the cytochrome P450 family.</text>
</comment>